<name>A0A4R2R088_9PSEU</name>
<reference evidence="2 3" key="1">
    <citation type="submission" date="2019-03" db="EMBL/GenBank/DDBJ databases">
        <title>Genomic Encyclopedia of Type Strains, Phase IV (KMG-IV): sequencing the most valuable type-strain genomes for metagenomic binning, comparative biology and taxonomic classification.</title>
        <authorList>
            <person name="Goeker M."/>
        </authorList>
    </citation>
    <scope>NUCLEOTIDE SEQUENCE [LARGE SCALE GENOMIC DNA]</scope>
    <source>
        <strain evidence="2 3">DSM 45765</strain>
    </source>
</reference>
<protein>
    <submittedName>
        <fullName evidence="2">Uncharacterized protein</fullName>
    </submittedName>
</protein>
<organism evidence="2 3">
    <name type="scientific">Tamaricihabitans halophyticus</name>
    <dbReference type="NCBI Taxonomy" id="1262583"/>
    <lineage>
        <taxon>Bacteria</taxon>
        <taxon>Bacillati</taxon>
        <taxon>Actinomycetota</taxon>
        <taxon>Actinomycetes</taxon>
        <taxon>Pseudonocardiales</taxon>
        <taxon>Pseudonocardiaceae</taxon>
        <taxon>Tamaricihabitans</taxon>
    </lineage>
</organism>
<dbReference type="AlphaFoldDB" id="A0A4R2R088"/>
<keyword evidence="1" id="KW-0472">Membrane</keyword>
<feature type="transmembrane region" description="Helical" evidence="1">
    <location>
        <begin position="56"/>
        <end position="75"/>
    </location>
</feature>
<sequence length="93" mass="10014">MAHERKTSGARTHRAGAFDVRAIIALLLGIYGVVLLVMGIGFTSEADLERAAGVNINLWTGLALTVAALLFVAWARWRPILVPDDEAEQEQAG</sequence>
<dbReference type="Proteomes" id="UP000294911">
    <property type="component" value="Unassembled WGS sequence"/>
</dbReference>
<dbReference type="RefSeq" id="WP_132876250.1">
    <property type="nucleotide sequence ID" value="NZ_SLXQ01000002.1"/>
</dbReference>
<accession>A0A4R2R088</accession>
<gene>
    <name evidence="2" type="ORF">EV191_10246</name>
</gene>
<evidence type="ECO:0000256" key="1">
    <source>
        <dbReference type="SAM" id="Phobius"/>
    </source>
</evidence>
<evidence type="ECO:0000313" key="3">
    <source>
        <dbReference type="Proteomes" id="UP000294911"/>
    </source>
</evidence>
<keyword evidence="1" id="KW-0812">Transmembrane</keyword>
<keyword evidence="1" id="KW-1133">Transmembrane helix</keyword>
<comment type="caution">
    <text evidence="2">The sequence shown here is derived from an EMBL/GenBank/DDBJ whole genome shotgun (WGS) entry which is preliminary data.</text>
</comment>
<proteinExistence type="predicted"/>
<feature type="transmembrane region" description="Helical" evidence="1">
    <location>
        <begin position="20"/>
        <end position="44"/>
    </location>
</feature>
<keyword evidence="3" id="KW-1185">Reference proteome</keyword>
<dbReference type="EMBL" id="SLXQ01000002">
    <property type="protein sequence ID" value="TCP54838.1"/>
    <property type="molecule type" value="Genomic_DNA"/>
</dbReference>
<evidence type="ECO:0000313" key="2">
    <source>
        <dbReference type="EMBL" id="TCP54838.1"/>
    </source>
</evidence>